<evidence type="ECO:0000256" key="2">
    <source>
        <dbReference type="SAM" id="Phobius"/>
    </source>
</evidence>
<gene>
    <name evidence="3" type="ORF">HY912_05410</name>
</gene>
<feature type="transmembrane region" description="Helical" evidence="2">
    <location>
        <begin position="47"/>
        <end position="69"/>
    </location>
</feature>
<proteinExistence type="predicted"/>
<comment type="caution">
    <text evidence="3">The sequence shown here is derived from an EMBL/GenBank/DDBJ whole genome shotgun (WGS) entry which is preliminary data.</text>
</comment>
<feature type="region of interest" description="Disordered" evidence="1">
    <location>
        <begin position="1"/>
        <end position="45"/>
    </location>
</feature>
<dbReference type="Proteomes" id="UP000807825">
    <property type="component" value="Unassembled WGS sequence"/>
</dbReference>
<accession>A0A9D6V1C4</accession>
<evidence type="ECO:0000313" key="3">
    <source>
        <dbReference type="EMBL" id="MBI5248913.1"/>
    </source>
</evidence>
<keyword evidence="2" id="KW-0812">Transmembrane</keyword>
<organism evidence="3 4">
    <name type="scientific">Desulfomonile tiedjei</name>
    <dbReference type="NCBI Taxonomy" id="2358"/>
    <lineage>
        <taxon>Bacteria</taxon>
        <taxon>Pseudomonadati</taxon>
        <taxon>Thermodesulfobacteriota</taxon>
        <taxon>Desulfomonilia</taxon>
        <taxon>Desulfomonilales</taxon>
        <taxon>Desulfomonilaceae</taxon>
        <taxon>Desulfomonile</taxon>
    </lineage>
</organism>
<evidence type="ECO:0000256" key="1">
    <source>
        <dbReference type="SAM" id="MobiDB-lite"/>
    </source>
</evidence>
<reference evidence="3" key="1">
    <citation type="submission" date="2020-07" db="EMBL/GenBank/DDBJ databases">
        <title>Huge and variable diversity of episymbiotic CPR bacteria and DPANN archaea in groundwater ecosystems.</title>
        <authorList>
            <person name="He C.Y."/>
            <person name="Keren R."/>
            <person name="Whittaker M."/>
            <person name="Farag I.F."/>
            <person name="Doudna J."/>
            <person name="Cate J.H.D."/>
            <person name="Banfield J.F."/>
        </authorList>
    </citation>
    <scope>NUCLEOTIDE SEQUENCE</scope>
    <source>
        <strain evidence="3">NC_groundwater_1664_Pr3_B-0.1um_52_9</strain>
    </source>
</reference>
<evidence type="ECO:0000313" key="4">
    <source>
        <dbReference type="Proteomes" id="UP000807825"/>
    </source>
</evidence>
<protein>
    <submittedName>
        <fullName evidence="3">Uncharacterized protein</fullName>
    </submittedName>
</protein>
<keyword evidence="2" id="KW-0472">Membrane</keyword>
<keyword evidence="2" id="KW-1133">Transmembrane helix</keyword>
<sequence length="126" mass="13628">MADDDKNIQNPEETAPVEEESQDQPAVKDETPQHHPQNSVAEKRGRMVATGVIAAAILSVIAVVVSGIFQLTAKWMIVCPTDLPINDPAKVLWQEVVSEKDQSKTLGVSGALVQETRFKGPSPEAK</sequence>
<dbReference type="EMBL" id="JACRDE010000156">
    <property type="protein sequence ID" value="MBI5248913.1"/>
    <property type="molecule type" value="Genomic_DNA"/>
</dbReference>
<name>A0A9D6V1C4_9BACT</name>
<dbReference type="AlphaFoldDB" id="A0A9D6V1C4"/>